<evidence type="ECO:0000256" key="2">
    <source>
        <dbReference type="ARBA" id="ARBA00004236"/>
    </source>
</evidence>
<evidence type="ECO:0000313" key="9">
    <source>
        <dbReference type="EMBL" id="GAA1202636.1"/>
    </source>
</evidence>
<evidence type="ECO:0000256" key="4">
    <source>
        <dbReference type="ARBA" id="ARBA00023015"/>
    </source>
</evidence>
<dbReference type="Gene3D" id="3.30.565.10">
    <property type="entry name" value="Histidine kinase-like ATPase, C-terminal domain"/>
    <property type="match status" value="1"/>
</dbReference>
<keyword evidence="5" id="KW-0238">DNA-binding</keyword>
<dbReference type="SUPFAM" id="SSF47384">
    <property type="entry name" value="Homodimeric domain of signal transducing histidine kinase"/>
    <property type="match status" value="1"/>
</dbReference>
<dbReference type="SUPFAM" id="SSF55874">
    <property type="entry name" value="ATPase domain of HSP90 chaperone/DNA topoisomerase II/histidine kinase"/>
    <property type="match status" value="1"/>
</dbReference>
<comment type="caution">
    <text evidence="9">The sequence shown here is derived from an EMBL/GenBank/DDBJ whole genome shotgun (WGS) entry which is preliminary data.</text>
</comment>
<dbReference type="EMBL" id="BAAAKV010000140">
    <property type="protein sequence ID" value="GAA1202636.1"/>
    <property type="molecule type" value="Genomic_DNA"/>
</dbReference>
<dbReference type="CDD" id="cd06267">
    <property type="entry name" value="PBP1_LacI_sugar_binding-like"/>
    <property type="match status" value="1"/>
</dbReference>
<keyword evidence="6" id="KW-0804">Transcription</keyword>
<feature type="domain" description="HTH araC/xylS-type" evidence="8">
    <location>
        <begin position="1140"/>
        <end position="1238"/>
    </location>
</feature>
<dbReference type="PANTHER" id="PTHR30146">
    <property type="entry name" value="LACI-RELATED TRANSCRIPTIONAL REPRESSOR"/>
    <property type="match status" value="1"/>
</dbReference>
<evidence type="ECO:0000256" key="3">
    <source>
        <dbReference type="ARBA" id="ARBA00012438"/>
    </source>
</evidence>
<feature type="region of interest" description="Disordered" evidence="7">
    <location>
        <begin position="388"/>
        <end position="414"/>
    </location>
</feature>
<dbReference type="SUPFAM" id="SSF52172">
    <property type="entry name" value="CheY-like"/>
    <property type="match status" value="1"/>
</dbReference>
<organism evidence="9 10">
    <name type="scientific">Streptomyces hebeiensis</name>
    <dbReference type="NCBI Taxonomy" id="229486"/>
    <lineage>
        <taxon>Bacteria</taxon>
        <taxon>Bacillati</taxon>
        <taxon>Actinomycetota</taxon>
        <taxon>Actinomycetes</taxon>
        <taxon>Kitasatosporales</taxon>
        <taxon>Streptomycetaceae</taxon>
        <taxon>Streptomyces</taxon>
    </lineage>
</organism>
<evidence type="ECO:0000313" key="10">
    <source>
        <dbReference type="Proteomes" id="UP001501371"/>
    </source>
</evidence>
<evidence type="ECO:0000256" key="1">
    <source>
        <dbReference type="ARBA" id="ARBA00000085"/>
    </source>
</evidence>
<dbReference type="Proteomes" id="UP001501371">
    <property type="component" value="Unassembled WGS sequence"/>
</dbReference>
<proteinExistence type="predicted"/>
<dbReference type="InterPro" id="IPR028082">
    <property type="entry name" value="Peripla_BP_I"/>
</dbReference>
<feature type="compositionally biased region" description="Low complexity" evidence="7">
    <location>
        <begin position="823"/>
        <end position="836"/>
    </location>
</feature>
<dbReference type="InterPro" id="IPR009057">
    <property type="entry name" value="Homeodomain-like_sf"/>
</dbReference>
<dbReference type="InterPro" id="IPR046335">
    <property type="entry name" value="LacI/GalR-like_sensor"/>
</dbReference>
<keyword evidence="4" id="KW-0805">Transcription regulation</keyword>
<dbReference type="PROSITE" id="PS01124">
    <property type="entry name" value="HTH_ARAC_FAMILY_2"/>
    <property type="match status" value="1"/>
</dbReference>
<dbReference type="SMART" id="SM00342">
    <property type="entry name" value="HTH_ARAC"/>
    <property type="match status" value="1"/>
</dbReference>
<dbReference type="Gene3D" id="1.10.10.60">
    <property type="entry name" value="Homeodomain-like"/>
    <property type="match status" value="2"/>
</dbReference>
<feature type="compositionally biased region" description="Low complexity" evidence="7">
    <location>
        <begin position="388"/>
        <end position="410"/>
    </location>
</feature>
<comment type="subcellular location">
    <subcellularLocation>
        <location evidence="2">Cell membrane</location>
    </subcellularLocation>
</comment>
<dbReference type="InterPro" id="IPR003661">
    <property type="entry name" value="HisK_dim/P_dom"/>
</dbReference>
<accession>A0ABN1VCJ5</accession>
<dbReference type="InterPro" id="IPR018060">
    <property type="entry name" value="HTH_AraC"/>
</dbReference>
<evidence type="ECO:0000256" key="6">
    <source>
        <dbReference type="ARBA" id="ARBA00023163"/>
    </source>
</evidence>
<dbReference type="Pfam" id="PF12833">
    <property type="entry name" value="HTH_18"/>
    <property type="match status" value="1"/>
</dbReference>
<reference evidence="9 10" key="1">
    <citation type="journal article" date="2019" name="Int. J. Syst. Evol. Microbiol.">
        <title>The Global Catalogue of Microorganisms (GCM) 10K type strain sequencing project: providing services to taxonomists for standard genome sequencing and annotation.</title>
        <authorList>
            <consortium name="The Broad Institute Genomics Platform"/>
            <consortium name="The Broad Institute Genome Sequencing Center for Infectious Disease"/>
            <person name="Wu L."/>
            <person name="Ma J."/>
        </authorList>
    </citation>
    <scope>NUCLEOTIDE SEQUENCE [LARGE SCALE GENOMIC DNA]</scope>
    <source>
        <strain evidence="9 10">JCM 12696</strain>
    </source>
</reference>
<dbReference type="PRINTS" id="PR00032">
    <property type="entry name" value="HTHARAC"/>
</dbReference>
<feature type="compositionally biased region" description="Polar residues" evidence="7">
    <location>
        <begin position="800"/>
        <end position="822"/>
    </location>
</feature>
<dbReference type="InterPro" id="IPR036890">
    <property type="entry name" value="HATPase_C_sf"/>
</dbReference>
<feature type="region of interest" description="Disordered" evidence="7">
    <location>
        <begin position="796"/>
        <end position="852"/>
    </location>
</feature>
<evidence type="ECO:0000259" key="8">
    <source>
        <dbReference type="PROSITE" id="PS01124"/>
    </source>
</evidence>
<dbReference type="RefSeq" id="WP_344285631.1">
    <property type="nucleotide sequence ID" value="NZ_BAAAKV010000140.1"/>
</dbReference>
<dbReference type="PANTHER" id="PTHR30146:SF109">
    <property type="entry name" value="HTH-TYPE TRANSCRIPTIONAL REGULATOR GALS"/>
    <property type="match status" value="1"/>
</dbReference>
<feature type="region of interest" description="Disordered" evidence="7">
    <location>
        <begin position="1"/>
        <end position="51"/>
    </location>
</feature>
<feature type="compositionally biased region" description="Basic and acidic residues" evidence="7">
    <location>
        <begin position="27"/>
        <end position="43"/>
    </location>
</feature>
<dbReference type="SUPFAM" id="SSF46689">
    <property type="entry name" value="Homeodomain-like"/>
    <property type="match status" value="2"/>
</dbReference>
<dbReference type="EC" id="2.7.13.3" evidence="3"/>
<name>A0ABN1VCJ5_9ACTN</name>
<comment type="catalytic activity">
    <reaction evidence="1">
        <text>ATP + protein L-histidine = ADP + protein N-phospho-L-histidine.</text>
        <dbReference type="EC" id="2.7.13.3"/>
    </reaction>
</comment>
<sequence>MADDPAYRATRHPGRLPPADLPGPVRTGRERAGRGQTGRERAGWEQSGRHGARRPTIGLVTANIHLGVGATLWSGALRAAERADVNLVCFPGGPLRHGDVPRSALYELVGPARLDGVVCWSSTLGLPAGSERADRLTRRLAHLPVVSLNQPLSAGQDTLTVDSYAGMRDAVGHLVEHHGRRRVACIRGPLANPVSQERHRACVEALGRLRVPYDRALTCAAVDFTAGAGAAAMRVLTEARGLVPGIDFDAVVAGSDVLAADALRVLTARGIRVPEDVSVVGFNDSPEARLSDPPLTSVALPFGELGALAVDTLVARLRGTRPPDRTAVPGTLVVRRSCGCHSPLVAHAGREAVEATGPGADGNVGPFTLLPHAGDRLAAAFHADTADADTAASDDTGTSGPVGPAAPVGPAGSGPGSVGTFLPLLERLLGAHVRTPEDVAAWDGALERLRGRVLAALPADRGRYGALLLGQARLMVAEKAHRLLEYERWSQGQLSQRLLELGTALTTVVDTETLGDVLERHADTAGMPRCRVVLYEEGERRPGLPPVQGLARVLLSGAERAGSGGDAAPNAPFPAALLLPDRLLPDTERFALVLEPLHIGDDHLGFAVFDARTAPEAERAGAVYRALGDQISAALKGVRLFDEVRRARDAAEQASRFKTRLLGHVTQELRTPVEALLRHPGAASGGAFGLAGQDAAHLLHLIDNLLDLSRSEADDLEPTRRLEDPAPLLARAFRTAADGRTGGDTWTLDLPDRLPSVPVDGARLGRLVANLLSAAAFQAGADGSLTLAARPGPASVRITVGSSRTPENSSRTPESSPRASNTRPRGSASAASAALPAPRPPGQGRGADSPGARAAEIALATAQRLAMLHGGSLAVDRSPGRLTLDLDLPLPTPDGRPGPAARPGDRLLVVAPGPPAPALRDLADQHGLLLCRPTADDGLDALVADAQPAAVAWDAGSAGPDEWPCVQRLHDDPRLRHTPFLLFGAEGPDLSRALRALRPGGPARPVIAAATTERYRKACVRLAAAALPDHPLRIAPDGTTALGLVAEETPALILLERTLPDMHALDVVDHMDHGNGRPPCPVVVLGDRGFSSADARRAEPHRALLLLDHTVLGHEETAALLGRMAGERPAGRDRSRAPVHTALVFLHEHYRHRISRWQVAEAAGVSADHLGRLFHRSYGVTVWEYLIRLRVRRAGDRLRLSGDSVHSVARSVGFQDRAYFSRVFRRVTGASPHAYRDSLPG</sequence>
<dbReference type="SUPFAM" id="SSF53822">
    <property type="entry name" value="Periplasmic binding protein-like I"/>
    <property type="match status" value="1"/>
</dbReference>
<dbReference type="InterPro" id="IPR036097">
    <property type="entry name" value="HisK_dim/P_sf"/>
</dbReference>
<evidence type="ECO:0000256" key="7">
    <source>
        <dbReference type="SAM" id="MobiDB-lite"/>
    </source>
</evidence>
<dbReference type="Gene3D" id="3.40.50.2300">
    <property type="match status" value="2"/>
</dbReference>
<keyword evidence="10" id="KW-1185">Reference proteome</keyword>
<dbReference type="Pfam" id="PF13377">
    <property type="entry name" value="Peripla_BP_3"/>
    <property type="match status" value="1"/>
</dbReference>
<gene>
    <name evidence="9" type="ORF">GCM10009654_68320</name>
</gene>
<evidence type="ECO:0000256" key="5">
    <source>
        <dbReference type="ARBA" id="ARBA00023125"/>
    </source>
</evidence>
<dbReference type="CDD" id="cd00082">
    <property type="entry name" value="HisKA"/>
    <property type="match status" value="1"/>
</dbReference>
<dbReference type="InterPro" id="IPR011006">
    <property type="entry name" value="CheY-like_superfamily"/>
</dbReference>
<dbReference type="InterPro" id="IPR020449">
    <property type="entry name" value="Tscrpt_reg_AraC-type_HTH"/>
</dbReference>
<protein>
    <recommendedName>
        <fullName evidence="3">histidine kinase</fullName>
        <ecNumber evidence="3">2.7.13.3</ecNumber>
    </recommendedName>
</protein>